<comment type="caution">
    <text evidence="5">The sequence shown here is derived from an EMBL/GenBank/DDBJ whole genome shotgun (WGS) entry which is preliminary data.</text>
</comment>
<dbReference type="GO" id="GO:0036297">
    <property type="term" value="P:interstrand cross-link repair"/>
    <property type="evidence" value="ECO:0007669"/>
    <property type="project" value="TreeGrafter"/>
</dbReference>
<dbReference type="AlphaFoldDB" id="A0AAW0YSA1"/>
<dbReference type="GeneID" id="92183491"/>
<feature type="compositionally biased region" description="Polar residues" evidence="4">
    <location>
        <begin position="558"/>
        <end position="577"/>
    </location>
</feature>
<keyword evidence="2" id="KW-0378">Hydrolase</keyword>
<feature type="region of interest" description="Disordered" evidence="4">
    <location>
        <begin position="558"/>
        <end position="621"/>
    </location>
</feature>
<evidence type="ECO:0000256" key="2">
    <source>
        <dbReference type="ARBA" id="ARBA00022801"/>
    </source>
</evidence>
<dbReference type="PANTHER" id="PTHR23240:SF8">
    <property type="entry name" value="PROTEIN ARTEMIS"/>
    <property type="match status" value="1"/>
</dbReference>
<proteinExistence type="predicted"/>
<evidence type="ECO:0000313" key="6">
    <source>
        <dbReference type="Proteomes" id="UP001388673"/>
    </source>
</evidence>
<evidence type="ECO:0008006" key="7">
    <source>
        <dbReference type="Google" id="ProtNLM"/>
    </source>
</evidence>
<keyword evidence="6" id="KW-1185">Reference proteome</keyword>
<dbReference type="GO" id="GO:0035312">
    <property type="term" value="F:5'-3' DNA exonuclease activity"/>
    <property type="evidence" value="ECO:0007669"/>
    <property type="project" value="TreeGrafter"/>
</dbReference>
<evidence type="ECO:0000256" key="1">
    <source>
        <dbReference type="ARBA" id="ARBA00022722"/>
    </source>
</evidence>
<keyword evidence="3" id="KW-0269">Exonuclease</keyword>
<name>A0AAW0YSA1_9TREE</name>
<dbReference type="KEGG" id="kne:92183491"/>
<dbReference type="Gene3D" id="3.40.50.12650">
    <property type="match status" value="1"/>
</dbReference>
<dbReference type="PANTHER" id="PTHR23240">
    <property type="entry name" value="DNA CROSS-LINK REPAIR PROTEIN PSO2/SNM1-RELATED"/>
    <property type="match status" value="1"/>
</dbReference>
<dbReference type="GO" id="GO:0000723">
    <property type="term" value="P:telomere maintenance"/>
    <property type="evidence" value="ECO:0007669"/>
    <property type="project" value="TreeGrafter"/>
</dbReference>
<dbReference type="Proteomes" id="UP001388673">
    <property type="component" value="Unassembled WGS sequence"/>
</dbReference>
<dbReference type="Gene3D" id="3.60.15.10">
    <property type="entry name" value="Ribonuclease Z/Hydroxyacylglutathione hydrolase-like"/>
    <property type="match status" value="1"/>
</dbReference>
<sequence length="707" mass="79639">MAGIYNGHLLEFPQIRVDAFIPSPSTPWCIPSLPSSSTHPFPLRPAPNAQLFLLTHVHSDHLIGLTEDFTGKIICTPDTKRMLLRLEPEVERAYMEEGLRERRRVRFGGLKARMEGKGRDARLVDRIEAIPYGHPKEFEIGYEHGQPQKVTITLLDANHCPGSAMFLVASQDTAVLHTGDVRADSQMLQSLGRNPAVQEYLVPVSTYDDQAGKVGAGRRIMNRIYLDTAAVLGTGDMPDREPVLQDLVEQMSLYPNDTIFFLNTWCFGWEHVIQSVARHFNQFVHVDRYKQSIYTAMETDPFLLRCTTSDPDATRFHACERFAKCKNCRRFERGNRQPVYNLDKRIVHVNMVEVKQASWAIQHEAFLESLGKAACGEGPWPYNIDVPLARHSTLPELQNIVRLFKPLAVTPNTVAPHTKGLDYFLLPDLLEDCMAKRSYDGMIRERDLYLNQKFGPGFVKRLNIMREAGLDLAPDVEKSLAERDRYMPKRDDHLPELVQLGTALEDQKQSAKRSATAKDQMARAGGLPRLGPAEIMDMVCGEVPGGSDAEMRSRFQQAISSSGSKLENRMTSQTSRHMLNPSGGGDYDTDDEEESYVRTRRKRQRPTTPESSLESKRSYLVPDPAQLSIKLEHDMSHDEPVTKDVKLEPSCENGAESVFGGSLARKQSRFSLGSEEKERIRALMSRDRQMLALVASDSVGTINGEVE</sequence>
<dbReference type="RefSeq" id="XP_066800326.1">
    <property type="nucleotide sequence ID" value="XM_066949318.1"/>
</dbReference>
<evidence type="ECO:0000256" key="3">
    <source>
        <dbReference type="ARBA" id="ARBA00022839"/>
    </source>
</evidence>
<dbReference type="GO" id="GO:0006303">
    <property type="term" value="P:double-strand break repair via nonhomologous end joining"/>
    <property type="evidence" value="ECO:0007669"/>
    <property type="project" value="TreeGrafter"/>
</dbReference>
<protein>
    <recommendedName>
        <fullName evidence="7">Metallo-beta-lactamase domain-containing protein</fullName>
    </recommendedName>
</protein>
<gene>
    <name evidence="5" type="ORF">IAR55_006233</name>
</gene>
<keyword evidence="1" id="KW-0540">Nuclease</keyword>
<reference evidence="5 6" key="1">
    <citation type="journal article" date="2024" name="bioRxiv">
        <title>Comparative genomics of Cryptococcus and Kwoniella reveals pathogenesis evolution and contrasting karyotype dynamics via intercentromeric recombination or chromosome fusion.</title>
        <authorList>
            <person name="Coelho M.A."/>
            <person name="David-Palma M."/>
            <person name="Shea T."/>
            <person name="Bowers K."/>
            <person name="McGinley-Smith S."/>
            <person name="Mohammad A.W."/>
            <person name="Gnirke A."/>
            <person name="Yurkov A.M."/>
            <person name="Nowrousian M."/>
            <person name="Sun S."/>
            <person name="Cuomo C.A."/>
            <person name="Heitman J."/>
        </authorList>
    </citation>
    <scope>NUCLEOTIDE SEQUENCE [LARGE SCALE GENOMIC DNA]</scope>
    <source>
        <strain evidence="5 6">CBS 13917</strain>
    </source>
</reference>
<evidence type="ECO:0000256" key="4">
    <source>
        <dbReference type="SAM" id="MobiDB-lite"/>
    </source>
</evidence>
<dbReference type="EMBL" id="JBCAWK010000012">
    <property type="protein sequence ID" value="KAK8845518.1"/>
    <property type="molecule type" value="Genomic_DNA"/>
</dbReference>
<accession>A0AAW0YSA1</accession>
<evidence type="ECO:0000313" key="5">
    <source>
        <dbReference type="EMBL" id="KAK8845518.1"/>
    </source>
</evidence>
<dbReference type="GO" id="GO:0003684">
    <property type="term" value="F:damaged DNA binding"/>
    <property type="evidence" value="ECO:0007669"/>
    <property type="project" value="TreeGrafter"/>
</dbReference>
<feature type="region of interest" description="Disordered" evidence="4">
    <location>
        <begin position="503"/>
        <end position="529"/>
    </location>
</feature>
<organism evidence="5 6">
    <name type="scientific">Kwoniella newhampshirensis</name>
    <dbReference type="NCBI Taxonomy" id="1651941"/>
    <lineage>
        <taxon>Eukaryota</taxon>
        <taxon>Fungi</taxon>
        <taxon>Dikarya</taxon>
        <taxon>Basidiomycota</taxon>
        <taxon>Agaricomycotina</taxon>
        <taxon>Tremellomycetes</taxon>
        <taxon>Tremellales</taxon>
        <taxon>Cryptococcaceae</taxon>
        <taxon>Kwoniella</taxon>
    </lineage>
</organism>
<dbReference type="SUPFAM" id="SSF56281">
    <property type="entry name" value="Metallo-hydrolase/oxidoreductase"/>
    <property type="match status" value="1"/>
</dbReference>
<dbReference type="InterPro" id="IPR036866">
    <property type="entry name" value="RibonucZ/Hydroxyglut_hydro"/>
</dbReference>